<evidence type="ECO:0008006" key="5">
    <source>
        <dbReference type="Google" id="ProtNLM"/>
    </source>
</evidence>
<dbReference type="Proteomes" id="UP000197535">
    <property type="component" value="Unassembled WGS sequence"/>
</dbReference>
<evidence type="ECO:0000313" key="4">
    <source>
        <dbReference type="Proteomes" id="UP000197535"/>
    </source>
</evidence>
<gene>
    <name evidence="2" type="ORF">AYR66_00985</name>
    <name evidence="3" type="ORF">AYR66_07470</name>
</gene>
<sequence>MAETKIKLALEGVQTVMGGLKQVGDRIGQVSASIAGLTAIGGGLSIAAFAGIVKDTTEAAGALHDLSIQTGASVEALSGLASVGKYSDVSVQQIAGSMNKLAKNMSGATEESKGAGKALEALGINFNTFKNLSPDQQMRTIAESMNKFEDGSGKAAVAMALLGKEGAQMLPFMKDLAETADLQAKITTEQAAAADNFGDNLTKLTSSGGAWKKELAVGMIPALNIGLQAFLDVTNGTGGLREEIRRLSADGSIARWTQNAITGATYVMDAFAGVKRVVLSLGEIIGAVAAKLGSEFTTVAEVFDAVKRGDFSGALKAFEAGGVRGKAIWDGLKQTLDETWSEETLGQKLRARIADMAAAGTAAEGVKKKLDFTNINDKDKDKKESISDYQKLVATLKEKISVQEMELRIDEKATDGQKLLAKVNADLENNTISLTEKEEARVRQLLDTLVVSERNVAIKREMAKASNELIAVGEKEVKKVQDELEKQREHNAEIGLSKEQIADLIAEKIDLEAASDREAAAALRAAADYAGPLHDAYLQYAADLERAAAAKNKLANAKRDGAAKQVLADEAEEAAKEWTKFNDSVRQGLTDSLYRGFEAGKGFFKSFWDGIRNYVKTNGLKFAIQGVMSGVMGGAGAASAATAGAAGEAGALGNVGGIMSGIGALAGNFGSGISAGFAQLTAGVNPLSALSSALDVGAGSLSTALGQVAGYLGPIALGIGAVVALVKHLDDSGTKHTGGAARSDQFGTALIDARSLGFMDIATAKESEAMVSGLASSIAGILNSTAETFGKSAGYSAATAFADDTSKDGAWGALLVQKMGQTLIDWDSNRQSRWAPREFNDGEAGRNEYLAALSRSVRDALNDVGLPDWAKSMLDQLGDSPALADLATVVDKINATQRALVIMGDTLKGFANLSDKAVSTLIKAAGGIDALASAAGSYYDNFYSDEEKRANTMKQIADVLQEVGLTVPETKKQFRALVDAEMALGEAGAPAVAALLKVSGAFATMMESAEKVSKPTLDKAMGAVDGAFSALQRAVQAQKDTVAKAYEDAMARLSVSIDTVNGRIGKLSSLASSLKSTVDRMRLPADSAAGRAQASAQIAAALAIARAGGVLPDADVLAGALDTVAQPNEQLYATLTDFRRDFMRDRNNIEELAGLTDAQLSVEEKTLKALEDQKKATEDGYRAETQRLDDIVNSAKQQIDVLRGIDTSIMSVADALTSFKSTIAGATVAGATGGGANSAVFGGSGYGAGGGYGGAANGQGATDKLSAVERLYATFSDMSYLTEEGGAYWAGQFNKGIPLPEIEQAFRDSVKAVRGYASGGDKPAGIALVGEDGPEIINTGAARIFNAAKTQEILSGGSAVLAGAVERLTQKVEQQQAALERIAASSNAQESFFRRISPDGASINVTVTA</sequence>
<evidence type="ECO:0000313" key="2">
    <source>
        <dbReference type="EMBL" id="OWW18407.1"/>
    </source>
</evidence>
<evidence type="ECO:0000256" key="1">
    <source>
        <dbReference type="SAM" id="Coils"/>
    </source>
</evidence>
<evidence type="ECO:0000313" key="3">
    <source>
        <dbReference type="EMBL" id="OWW19371.1"/>
    </source>
</evidence>
<protein>
    <recommendedName>
        <fullName evidence="5">Bacteriophage tail tape measure N-terminal domain-containing protein</fullName>
    </recommendedName>
</protein>
<dbReference type="EMBL" id="LSTO01000006">
    <property type="protein sequence ID" value="OWW18407.1"/>
    <property type="molecule type" value="Genomic_DNA"/>
</dbReference>
<accession>A0A254T9Q0</accession>
<dbReference type="EMBL" id="LSTO01000001">
    <property type="protein sequence ID" value="OWW19371.1"/>
    <property type="molecule type" value="Genomic_DNA"/>
</dbReference>
<reference evidence="3 4" key="1">
    <citation type="submission" date="2016-02" db="EMBL/GenBank/DDBJ databases">
        <authorList>
            <person name="Wen L."/>
            <person name="He K."/>
            <person name="Yang H."/>
        </authorList>
    </citation>
    <scope>NUCLEOTIDE SEQUENCE [LARGE SCALE GENOMIC DNA]</scope>
    <source>
        <strain evidence="3 4">TSA40</strain>
    </source>
</reference>
<name>A0A254T9Q0_9BURK</name>
<keyword evidence="1" id="KW-0175">Coiled coil</keyword>
<proteinExistence type="predicted"/>
<feature type="coiled-coil region" evidence="1">
    <location>
        <begin position="1160"/>
        <end position="1187"/>
    </location>
</feature>
<comment type="caution">
    <text evidence="3">The sequence shown here is derived from an EMBL/GenBank/DDBJ whole genome shotgun (WGS) entry which is preliminary data.</text>
</comment>
<organism evidence="3 4">
    <name type="scientific">Noviherbaspirillum denitrificans</name>
    <dbReference type="NCBI Taxonomy" id="1968433"/>
    <lineage>
        <taxon>Bacteria</taxon>
        <taxon>Pseudomonadati</taxon>
        <taxon>Pseudomonadota</taxon>
        <taxon>Betaproteobacteria</taxon>
        <taxon>Burkholderiales</taxon>
        <taxon>Oxalobacteraceae</taxon>
        <taxon>Noviherbaspirillum</taxon>
    </lineage>
</organism>
<keyword evidence="4" id="KW-1185">Reference proteome</keyword>